<organism evidence="2 3">
    <name type="scientific">Arenimonas metalli CF5-1</name>
    <dbReference type="NCBI Taxonomy" id="1384056"/>
    <lineage>
        <taxon>Bacteria</taxon>
        <taxon>Pseudomonadati</taxon>
        <taxon>Pseudomonadota</taxon>
        <taxon>Gammaproteobacteria</taxon>
        <taxon>Lysobacterales</taxon>
        <taxon>Lysobacteraceae</taxon>
        <taxon>Arenimonas</taxon>
    </lineage>
</organism>
<dbReference type="EMBL" id="AVCK01000003">
    <property type="protein sequence ID" value="KFN48173.1"/>
    <property type="molecule type" value="Genomic_DNA"/>
</dbReference>
<comment type="caution">
    <text evidence="2">The sequence shown here is derived from an EMBL/GenBank/DDBJ whole genome shotgun (WGS) entry which is preliminary data.</text>
</comment>
<protein>
    <submittedName>
        <fullName evidence="2">Uncharacterized protein</fullName>
    </submittedName>
</protein>
<sequence length="42" mass="4648">MTQPTDKSDLEKRRRGTRLTAWAIGLVAVGIYAAFLLSVMLP</sequence>
<keyword evidence="1" id="KW-0812">Transmembrane</keyword>
<evidence type="ECO:0000313" key="2">
    <source>
        <dbReference type="EMBL" id="KFN48173.1"/>
    </source>
</evidence>
<gene>
    <name evidence="2" type="ORF">N787_06950</name>
</gene>
<keyword evidence="1" id="KW-1133">Transmembrane helix</keyword>
<keyword evidence="1" id="KW-0472">Membrane</keyword>
<feature type="transmembrane region" description="Helical" evidence="1">
    <location>
        <begin position="21"/>
        <end position="41"/>
    </location>
</feature>
<dbReference type="STRING" id="1384056.N787_06950"/>
<evidence type="ECO:0000313" key="3">
    <source>
        <dbReference type="Proteomes" id="UP000029393"/>
    </source>
</evidence>
<keyword evidence="3" id="KW-1185">Reference proteome</keyword>
<accession>A0A091B683</accession>
<evidence type="ECO:0000256" key="1">
    <source>
        <dbReference type="SAM" id="Phobius"/>
    </source>
</evidence>
<dbReference type="RefSeq" id="WP_281174054.1">
    <property type="nucleotide sequence ID" value="NZ_AVCK01000003.1"/>
</dbReference>
<name>A0A091B683_9GAMM</name>
<dbReference type="PATRIC" id="fig|1384056.3.peg.265"/>
<proteinExistence type="predicted"/>
<reference evidence="2 3" key="1">
    <citation type="submission" date="2013-09" db="EMBL/GenBank/DDBJ databases">
        <title>Genome sequencing of Arenimonas metalli.</title>
        <authorList>
            <person name="Chen F."/>
            <person name="Wang G."/>
        </authorList>
    </citation>
    <scope>NUCLEOTIDE SEQUENCE [LARGE SCALE GENOMIC DNA]</scope>
    <source>
        <strain evidence="2 3">CF5-1</strain>
    </source>
</reference>
<dbReference type="Proteomes" id="UP000029393">
    <property type="component" value="Unassembled WGS sequence"/>
</dbReference>
<dbReference type="AlphaFoldDB" id="A0A091B683"/>